<dbReference type="Proteomes" id="UP000706151">
    <property type="component" value="Unassembled WGS sequence"/>
</dbReference>
<proteinExistence type="predicted"/>
<keyword evidence="1" id="KW-0812">Transmembrane</keyword>
<name>A0A935TFA0_9PROT</name>
<feature type="domain" description="DUF4178" evidence="2">
    <location>
        <begin position="278"/>
        <end position="410"/>
    </location>
</feature>
<dbReference type="EMBL" id="JADJOT010000013">
    <property type="protein sequence ID" value="MBK7956604.1"/>
    <property type="molecule type" value="Genomic_DNA"/>
</dbReference>
<evidence type="ECO:0000313" key="3">
    <source>
        <dbReference type="EMBL" id="MBK7956604.1"/>
    </source>
</evidence>
<sequence>MKRASCPSCGAPLTFRSAASLYVICDFCRSTLLRTGDDLQNLGRMAELLEDSSLIQIGSEGTFRKRHFLVIGRIQLNYQSGIWNEWHILFDDGRSAWLAEAAGEWVVSAQVAVSDPLPAFATLTPEMLVTVDGRSFTVTDLQTARCISGQGELPFKVAAGYDVDTADLRSKDRFLTIDYSETPPLVYVGQAVTFADLQLEKLKEARDPLAGGSSQVVARAFNCPHCAAPLRIHSSAIESIACDSCGSLLGVDDENVRLLQAAALALREVPWLPLASQGQLQGIDWEVIGCMRRCSAAPGSDDSWCEYLLFNPRQGFAWLIEYQGHWNFARTLASPPAVSRRQAKFRHDGQEFKLFYSGEAEVIYVVGEFYWRVSVGERCAVDDYICPPLLLSREVTAKEASWSQAEYLPPDQVCAAFGINTPAPRQNGVYANQPNPLLDTHRCICRQFWQLALAATVVQLAFALFFASQLVLKQRIVLSPQNDEATLTSQEFVLGSRARSLLVRHGTDVANNWLSVNTTLVEKNTGEAYLGMQEISHYKGVEDGDGWSEGSPSDEIVFKAVPGGTYYLVIEYELGTDNAAAIVDTLEVVRNPAGWSNFVLVLIFLAVFPLLTRWRKNAFEARRWSASDLGGAGGAA</sequence>
<evidence type="ECO:0000256" key="1">
    <source>
        <dbReference type="SAM" id="Phobius"/>
    </source>
</evidence>
<comment type="caution">
    <text evidence="3">The sequence shown here is derived from an EMBL/GenBank/DDBJ whole genome shotgun (WGS) entry which is preliminary data.</text>
</comment>
<keyword evidence="1" id="KW-1133">Transmembrane helix</keyword>
<organism evidence="3 4">
    <name type="scientific">Candidatus Accumulibacter affinis</name>
    <dbReference type="NCBI Taxonomy" id="2954384"/>
    <lineage>
        <taxon>Bacteria</taxon>
        <taxon>Pseudomonadati</taxon>
        <taxon>Pseudomonadota</taxon>
        <taxon>Betaproteobacteria</taxon>
        <taxon>Candidatus Accumulibacter</taxon>
    </lineage>
</organism>
<dbReference type="InterPro" id="IPR025235">
    <property type="entry name" value="DUF4178"/>
</dbReference>
<dbReference type="AlphaFoldDB" id="A0A935TFA0"/>
<evidence type="ECO:0000313" key="4">
    <source>
        <dbReference type="Proteomes" id="UP000706151"/>
    </source>
</evidence>
<feature type="transmembrane region" description="Helical" evidence="1">
    <location>
        <begin position="595"/>
        <end position="614"/>
    </location>
</feature>
<protein>
    <submittedName>
        <fullName evidence="3">DUF4178 domain-containing protein</fullName>
    </submittedName>
</protein>
<reference evidence="3 4" key="1">
    <citation type="submission" date="2020-10" db="EMBL/GenBank/DDBJ databases">
        <title>Connecting structure to function with the recovery of over 1000 high-quality activated sludge metagenome-assembled genomes encoding full-length rRNA genes using long-read sequencing.</title>
        <authorList>
            <person name="Singleton C.M."/>
            <person name="Petriglieri F."/>
            <person name="Kristensen J.M."/>
            <person name="Kirkegaard R.H."/>
            <person name="Michaelsen T.Y."/>
            <person name="Andersen M.H."/>
            <person name="Karst S.M."/>
            <person name="Dueholm M.S."/>
            <person name="Nielsen P.H."/>
            <person name="Albertsen M."/>
        </authorList>
    </citation>
    <scope>NUCLEOTIDE SEQUENCE [LARGE SCALE GENOMIC DNA]</scope>
    <source>
        <strain evidence="3">Fred_18-Q3-R57-64_BAT3C.720</strain>
    </source>
</reference>
<keyword evidence="1" id="KW-0472">Membrane</keyword>
<dbReference type="Pfam" id="PF13785">
    <property type="entry name" value="DUF4178"/>
    <property type="match status" value="2"/>
</dbReference>
<gene>
    <name evidence="3" type="ORF">IPK02_23205</name>
</gene>
<feature type="domain" description="DUF4178" evidence="2">
    <location>
        <begin position="56"/>
        <end position="192"/>
    </location>
</feature>
<evidence type="ECO:0000259" key="2">
    <source>
        <dbReference type="Pfam" id="PF13785"/>
    </source>
</evidence>
<accession>A0A935TFA0</accession>